<feature type="domain" description="Histidine kinase" evidence="15">
    <location>
        <begin position="476"/>
        <end position="577"/>
    </location>
</feature>
<keyword evidence="4" id="KW-1003">Cell membrane</keyword>
<evidence type="ECO:0000256" key="12">
    <source>
        <dbReference type="ARBA" id="ARBA00023012"/>
    </source>
</evidence>
<comment type="caution">
    <text evidence="16">The sequence shown here is derived from an EMBL/GenBank/DDBJ whole genome shotgun (WGS) entry which is preliminary data.</text>
</comment>
<protein>
    <recommendedName>
        <fullName evidence="3">histidine kinase</fullName>
        <ecNumber evidence="3">2.7.13.3</ecNumber>
    </recommendedName>
</protein>
<evidence type="ECO:0000313" key="16">
    <source>
        <dbReference type="EMBL" id="MFB9759505.1"/>
    </source>
</evidence>
<sequence>MFSLLPFMIERVGVLIIVAFLLSRLKAFRRIVRNENGLKEKGILIVIFGLFGVISNYTGIEIHGAQIVHESWLMGVEPANAIANTRVMGVGIGGLLGGPLVGLGAGLVAGGHRYFLGGFTAFACAVSSILAGLAAGWVGKRYSRNGIVSPWLAVLVGMFLEAFQMGVILLIAEPYDLAWELVSTIAVPMIFINGLGNLLFMFIIQAILREEERTKALQTYKALQIADQTLPHFRQGLNLQSCKEAALIIHRLTGADAVAITDSQQVLAHVGAASDHHTPLHSPATKLTRAVLEKGIIITARKKGEINCFRSDCPLQAAVILPLRVHDTIVGTLKLYFEHPSRLDQVEQELAEGLARLFSTQLELAEAEQQTKLLQDAEIKALQAQINPHFLFNAINTISVLCRIDPEKARKLLLKLSVYFRSNLQGARHMLIPLEKELEHVGAYLSLEQARFPNKYTVLFQIEPGLEQVPIPPFTLQPLVENSIRHAFRKVQEKREVNIHIFSDERYIYVSVADNGEGIPADRLPKLGVKAVSSEQGTGTALHNIHARLKGIYGEEGNFYIKSEQGSGTEVAFRILK</sequence>
<dbReference type="PROSITE" id="PS50109">
    <property type="entry name" value="HIS_KIN"/>
    <property type="match status" value="1"/>
</dbReference>
<dbReference type="Gene3D" id="1.10.1760.20">
    <property type="match status" value="1"/>
</dbReference>
<keyword evidence="17" id="KW-1185">Reference proteome</keyword>
<comment type="catalytic activity">
    <reaction evidence="1">
        <text>ATP + protein L-histidine = ADP + protein N-phospho-L-histidine.</text>
        <dbReference type="EC" id="2.7.13.3"/>
    </reaction>
</comment>
<keyword evidence="16" id="KW-0675">Receptor</keyword>
<evidence type="ECO:0000256" key="2">
    <source>
        <dbReference type="ARBA" id="ARBA00004651"/>
    </source>
</evidence>
<organism evidence="16 17">
    <name type="scientific">Ectobacillus funiculus</name>
    <dbReference type="NCBI Taxonomy" id="137993"/>
    <lineage>
        <taxon>Bacteria</taxon>
        <taxon>Bacillati</taxon>
        <taxon>Bacillota</taxon>
        <taxon>Bacilli</taxon>
        <taxon>Bacillales</taxon>
        <taxon>Bacillaceae</taxon>
        <taxon>Ectobacillus</taxon>
    </lineage>
</organism>
<proteinExistence type="predicted"/>
<dbReference type="SUPFAM" id="SSF55874">
    <property type="entry name" value="ATPase domain of HSP90 chaperone/DNA topoisomerase II/histidine kinase"/>
    <property type="match status" value="1"/>
</dbReference>
<evidence type="ECO:0000259" key="15">
    <source>
        <dbReference type="PROSITE" id="PS50109"/>
    </source>
</evidence>
<dbReference type="Gene3D" id="3.30.450.40">
    <property type="match status" value="1"/>
</dbReference>
<dbReference type="PANTHER" id="PTHR34220">
    <property type="entry name" value="SENSOR HISTIDINE KINASE YPDA"/>
    <property type="match status" value="1"/>
</dbReference>
<dbReference type="EMBL" id="JBHMAF010000073">
    <property type="protein sequence ID" value="MFB9759505.1"/>
    <property type="molecule type" value="Genomic_DNA"/>
</dbReference>
<evidence type="ECO:0000256" key="3">
    <source>
        <dbReference type="ARBA" id="ARBA00012438"/>
    </source>
</evidence>
<dbReference type="InterPro" id="IPR011620">
    <property type="entry name" value="Sig_transdc_His_kinase_LytS_TM"/>
</dbReference>
<dbReference type="Gene3D" id="3.30.565.10">
    <property type="entry name" value="Histidine kinase-like ATPase, C-terminal domain"/>
    <property type="match status" value="1"/>
</dbReference>
<evidence type="ECO:0000256" key="10">
    <source>
        <dbReference type="ARBA" id="ARBA00022840"/>
    </source>
</evidence>
<evidence type="ECO:0000256" key="5">
    <source>
        <dbReference type="ARBA" id="ARBA00022553"/>
    </source>
</evidence>
<dbReference type="Pfam" id="PF06580">
    <property type="entry name" value="His_kinase"/>
    <property type="match status" value="1"/>
</dbReference>
<dbReference type="SMART" id="SM00065">
    <property type="entry name" value="GAF"/>
    <property type="match status" value="1"/>
</dbReference>
<reference evidence="16 17" key="1">
    <citation type="submission" date="2024-09" db="EMBL/GenBank/DDBJ databases">
        <authorList>
            <person name="Sun Q."/>
            <person name="Mori K."/>
        </authorList>
    </citation>
    <scope>NUCLEOTIDE SEQUENCE [LARGE SCALE GENOMIC DNA]</scope>
    <source>
        <strain evidence="16 17">JCM 11201</strain>
    </source>
</reference>
<evidence type="ECO:0000256" key="8">
    <source>
        <dbReference type="ARBA" id="ARBA00022741"/>
    </source>
</evidence>
<keyword evidence="6" id="KW-0808">Transferase</keyword>
<dbReference type="InterPro" id="IPR029016">
    <property type="entry name" value="GAF-like_dom_sf"/>
</dbReference>
<dbReference type="Pfam" id="PF07694">
    <property type="entry name" value="5TM-5TMR_LYT"/>
    <property type="match status" value="1"/>
</dbReference>
<dbReference type="InterPro" id="IPR003018">
    <property type="entry name" value="GAF"/>
</dbReference>
<evidence type="ECO:0000256" key="9">
    <source>
        <dbReference type="ARBA" id="ARBA00022777"/>
    </source>
</evidence>
<keyword evidence="8" id="KW-0547">Nucleotide-binding</keyword>
<feature type="transmembrane region" description="Helical" evidence="14">
    <location>
        <begin position="114"/>
        <end position="139"/>
    </location>
</feature>
<dbReference type="SUPFAM" id="SSF55781">
    <property type="entry name" value="GAF domain-like"/>
    <property type="match status" value="1"/>
</dbReference>
<dbReference type="PANTHER" id="PTHR34220:SF7">
    <property type="entry name" value="SENSOR HISTIDINE KINASE YPDA"/>
    <property type="match status" value="1"/>
</dbReference>
<dbReference type="InterPro" id="IPR050640">
    <property type="entry name" value="Bact_2-comp_sensor_kinase"/>
</dbReference>
<comment type="subcellular location">
    <subcellularLocation>
        <location evidence="2">Cell membrane</location>
        <topology evidence="2">Multi-pass membrane protein</topology>
    </subcellularLocation>
</comment>
<evidence type="ECO:0000256" key="13">
    <source>
        <dbReference type="ARBA" id="ARBA00023136"/>
    </source>
</evidence>
<keyword evidence="12" id="KW-0902">Two-component regulatory system</keyword>
<keyword evidence="10" id="KW-0067">ATP-binding</keyword>
<accession>A0ABV5WG17</accession>
<evidence type="ECO:0000256" key="6">
    <source>
        <dbReference type="ARBA" id="ARBA00022679"/>
    </source>
</evidence>
<keyword evidence="13 14" id="KW-0472">Membrane</keyword>
<dbReference type="RefSeq" id="WP_379949818.1">
    <property type="nucleotide sequence ID" value="NZ_JBHMAF010000073.1"/>
</dbReference>
<feature type="transmembrane region" description="Helical" evidence="14">
    <location>
        <begin position="151"/>
        <end position="172"/>
    </location>
</feature>
<dbReference type="EC" id="2.7.13.3" evidence="3"/>
<gene>
    <name evidence="16" type="ORF">ACFFMS_13840</name>
</gene>
<dbReference type="InterPro" id="IPR003594">
    <property type="entry name" value="HATPase_dom"/>
</dbReference>
<keyword evidence="11 14" id="KW-1133">Transmembrane helix</keyword>
<dbReference type="Proteomes" id="UP001589609">
    <property type="component" value="Unassembled WGS sequence"/>
</dbReference>
<name>A0ABV5WG17_9BACI</name>
<keyword evidence="5" id="KW-0597">Phosphoprotein</keyword>
<feature type="transmembrane region" description="Helical" evidence="14">
    <location>
        <begin position="184"/>
        <end position="208"/>
    </location>
</feature>
<evidence type="ECO:0000256" key="7">
    <source>
        <dbReference type="ARBA" id="ARBA00022692"/>
    </source>
</evidence>
<dbReference type="Pfam" id="PF02518">
    <property type="entry name" value="HATPase_c"/>
    <property type="match status" value="1"/>
</dbReference>
<dbReference type="InterPro" id="IPR036890">
    <property type="entry name" value="HATPase_C_sf"/>
</dbReference>
<keyword evidence="9" id="KW-0418">Kinase</keyword>
<dbReference type="InterPro" id="IPR005467">
    <property type="entry name" value="His_kinase_dom"/>
</dbReference>
<dbReference type="InterPro" id="IPR010559">
    <property type="entry name" value="Sig_transdc_His_kin_internal"/>
</dbReference>
<feature type="transmembrane region" description="Helical" evidence="14">
    <location>
        <begin position="86"/>
        <end position="108"/>
    </location>
</feature>
<keyword evidence="7 14" id="KW-0812">Transmembrane</keyword>
<feature type="transmembrane region" description="Helical" evidence="14">
    <location>
        <begin position="43"/>
        <end position="65"/>
    </location>
</feature>
<evidence type="ECO:0000256" key="14">
    <source>
        <dbReference type="SAM" id="Phobius"/>
    </source>
</evidence>
<evidence type="ECO:0000313" key="17">
    <source>
        <dbReference type="Proteomes" id="UP001589609"/>
    </source>
</evidence>
<evidence type="ECO:0000256" key="11">
    <source>
        <dbReference type="ARBA" id="ARBA00022989"/>
    </source>
</evidence>
<evidence type="ECO:0000256" key="4">
    <source>
        <dbReference type="ARBA" id="ARBA00022475"/>
    </source>
</evidence>
<dbReference type="Pfam" id="PF13492">
    <property type="entry name" value="GAF_3"/>
    <property type="match status" value="1"/>
</dbReference>
<evidence type="ECO:0000256" key="1">
    <source>
        <dbReference type="ARBA" id="ARBA00000085"/>
    </source>
</evidence>